<dbReference type="Pfam" id="PF00480">
    <property type="entry name" value="ROK"/>
    <property type="match status" value="1"/>
</dbReference>
<evidence type="ECO:0000256" key="1">
    <source>
        <dbReference type="ARBA" id="ARBA00006479"/>
    </source>
</evidence>
<dbReference type="RefSeq" id="WP_110886368.1">
    <property type="nucleotide sequence ID" value="NZ_QJSX01000005.1"/>
</dbReference>
<dbReference type="PROSITE" id="PS01125">
    <property type="entry name" value="ROK"/>
    <property type="match status" value="1"/>
</dbReference>
<dbReference type="SUPFAM" id="SSF53067">
    <property type="entry name" value="Actin-like ATPase domain"/>
    <property type="match status" value="1"/>
</dbReference>
<comment type="similarity">
    <text evidence="1">Belongs to the ROK (NagC/XylR) family.</text>
</comment>
<dbReference type="GO" id="GO:0016301">
    <property type="term" value="F:kinase activity"/>
    <property type="evidence" value="ECO:0007669"/>
    <property type="project" value="UniProtKB-KW"/>
</dbReference>
<keyword evidence="2" id="KW-0418">Kinase</keyword>
<name>A0A318SBN4_9DEIO</name>
<dbReference type="Gene3D" id="3.30.420.40">
    <property type="match status" value="2"/>
</dbReference>
<gene>
    <name evidence="2" type="ORF">DES52_105251</name>
</gene>
<evidence type="ECO:0000313" key="3">
    <source>
        <dbReference type="Proteomes" id="UP000248326"/>
    </source>
</evidence>
<dbReference type="PANTHER" id="PTHR18964:SF149">
    <property type="entry name" value="BIFUNCTIONAL UDP-N-ACETYLGLUCOSAMINE 2-EPIMERASE_N-ACETYLMANNOSAMINE KINASE"/>
    <property type="match status" value="1"/>
</dbReference>
<dbReference type="InterPro" id="IPR043129">
    <property type="entry name" value="ATPase_NBD"/>
</dbReference>
<sequence length="329" mass="34420">MPLLSPEAPPRHVLAIDIGGTKLAVGIVSSRGEIADSARTPTHVEFGPDVVLSRIVGLSRDLLRRHPVAVDMIGVGCGGPLDTGRGLVKNPPNLPGWNDYPLVQHLQDALGLRVALDNDANAAALAEFHFGAGRGTRHMVYFTISTGIGGGLILNGDLYRGKFGNAGEIGHVQVEYDGEPCNCGGRGCLEHYASGTGIARRARKLAERYPDSLLNTLAEHSGEITAHTVKAALEANDSATVDFWAETIEMLAAGVASVVHAFDPERVVIGGGISKFGDLLFEPLRSRVKARTMPPLMEGVDIVPASCADDVGVLGAAAVALGGQTMVVS</sequence>
<comment type="caution">
    <text evidence="2">The sequence shown here is derived from an EMBL/GenBank/DDBJ whole genome shotgun (WGS) entry which is preliminary data.</text>
</comment>
<reference evidence="2 3" key="1">
    <citation type="submission" date="2018-06" db="EMBL/GenBank/DDBJ databases">
        <title>Genomic Encyclopedia of Type Strains, Phase IV (KMG-IV): sequencing the most valuable type-strain genomes for metagenomic binning, comparative biology and taxonomic classification.</title>
        <authorList>
            <person name="Goeker M."/>
        </authorList>
    </citation>
    <scope>NUCLEOTIDE SEQUENCE [LARGE SCALE GENOMIC DNA]</scope>
    <source>
        <strain evidence="2 3">DSM 18048</strain>
    </source>
</reference>
<dbReference type="InterPro" id="IPR049874">
    <property type="entry name" value="ROK_cs"/>
</dbReference>
<protein>
    <submittedName>
        <fullName evidence="2">Glucokinase</fullName>
    </submittedName>
</protein>
<organism evidence="2 3">
    <name type="scientific">Deinococcus yavapaiensis KR-236</name>
    <dbReference type="NCBI Taxonomy" id="694435"/>
    <lineage>
        <taxon>Bacteria</taxon>
        <taxon>Thermotogati</taxon>
        <taxon>Deinococcota</taxon>
        <taxon>Deinococci</taxon>
        <taxon>Deinococcales</taxon>
        <taxon>Deinococcaceae</taxon>
        <taxon>Deinococcus</taxon>
    </lineage>
</organism>
<dbReference type="AlphaFoldDB" id="A0A318SBN4"/>
<dbReference type="EMBL" id="QJSX01000005">
    <property type="protein sequence ID" value="PYE54611.1"/>
    <property type="molecule type" value="Genomic_DNA"/>
</dbReference>
<dbReference type="Proteomes" id="UP000248326">
    <property type="component" value="Unassembled WGS sequence"/>
</dbReference>
<evidence type="ECO:0000313" key="2">
    <source>
        <dbReference type="EMBL" id="PYE54611.1"/>
    </source>
</evidence>
<keyword evidence="2" id="KW-0808">Transferase</keyword>
<accession>A0A318SBN4</accession>
<dbReference type="InterPro" id="IPR000600">
    <property type="entry name" value="ROK"/>
</dbReference>
<proteinExistence type="inferred from homology"/>
<keyword evidence="3" id="KW-1185">Reference proteome</keyword>
<dbReference type="OrthoDB" id="9810372at2"/>
<dbReference type="PANTHER" id="PTHR18964">
    <property type="entry name" value="ROK (REPRESSOR, ORF, KINASE) FAMILY"/>
    <property type="match status" value="1"/>
</dbReference>